<dbReference type="PANTHER" id="PTHR23355:SF42">
    <property type="entry name" value="RIBONUCLEASE II, CHLOROPLASTIC_MITOCHONDRIAL"/>
    <property type="match status" value="1"/>
</dbReference>
<comment type="caution">
    <text evidence="2">The sequence shown here is derived from an EMBL/GenBank/DDBJ whole genome shotgun (WGS) entry which is preliminary data.</text>
</comment>
<evidence type="ECO:0000313" key="3">
    <source>
        <dbReference type="Proteomes" id="UP000092382"/>
    </source>
</evidence>
<dbReference type="Proteomes" id="UP000092382">
    <property type="component" value="Unassembled WGS sequence"/>
</dbReference>
<dbReference type="GO" id="GO:0006402">
    <property type="term" value="P:mRNA catabolic process"/>
    <property type="evidence" value="ECO:0007669"/>
    <property type="project" value="TreeGrafter"/>
</dbReference>
<dbReference type="Pfam" id="PF25255">
    <property type="entry name" value="WHD_RNase_II"/>
    <property type="match status" value="1"/>
</dbReference>
<dbReference type="SUPFAM" id="SSF50249">
    <property type="entry name" value="Nucleic acid-binding proteins"/>
    <property type="match status" value="1"/>
</dbReference>
<dbReference type="Pfam" id="PF23161">
    <property type="entry name" value="HTH_RNase_II"/>
    <property type="match status" value="1"/>
</dbReference>
<dbReference type="InterPro" id="IPR001900">
    <property type="entry name" value="RNase_II/R"/>
</dbReference>
<dbReference type="InterPro" id="IPR050180">
    <property type="entry name" value="RNR_Ribonuclease"/>
</dbReference>
<dbReference type="InterPro" id="IPR057324">
    <property type="entry name" value="WH_RNase_II"/>
</dbReference>
<dbReference type="InterPro" id="IPR056404">
    <property type="entry name" value="HTH_RNase_II"/>
</dbReference>
<dbReference type="GO" id="GO:0000175">
    <property type="term" value="F:3'-5'-RNA exonuclease activity"/>
    <property type="evidence" value="ECO:0007669"/>
    <property type="project" value="TreeGrafter"/>
</dbReference>
<dbReference type="PATRIC" id="fig|1710894.3.peg.4026"/>
<accession>A0A1B7VWX2</accession>
<dbReference type="STRING" id="1803587.GCA_001593825_03194"/>
<feature type="domain" description="RNB" evidence="1">
    <location>
        <begin position="287"/>
        <end position="577"/>
    </location>
</feature>
<dbReference type="EMBL" id="LJOY01000028">
    <property type="protein sequence ID" value="OBQ25465.1"/>
    <property type="molecule type" value="Genomic_DNA"/>
</dbReference>
<dbReference type="GO" id="GO:0003723">
    <property type="term" value="F:RNA binding"/>
    <property type="evidence" value="ECO:0007669"/>
    <property type="project" value="InterPro"/>
</dbReference>
<proteinExistence type="predicted"/>
<dbReference type="Pfam" id="PF23163">
    <property type="entry name" value="CSD_RNase_II"/>
    <property type="match status" value="1"/>
</dbReference>
<dbReference type="SMART" id="SM00955">
    <property type="entry name" value="RNB"/>
    <property type="match status" value="1"/>
</dbReference>
<sequence length="689" mass="78418">MDKGTLVEFRVQSDYPTDRLRQRRLGVVDRPDGKARWFIVDERGQSHSLAPRQFTYTVNGQTYKPGEIAEFLNQVQPYLDPSSLEIAWELLIEDGETVTPSQLASILFSESTPPQCYAAHCLLSEDKLYFKQKGEAYEPRSAVQVAERKHQISVESQKAKGQQEFLARVEQALQGQVVEWQRMDRQRLEVLEKYATLLADVIMLKVNYDSLARACPPSAPVLETMNMLGRSATPQGAFQLLIDLGWWSPHENLFLRRSSISVQFPHQVLEVAQERLDFPPTDLDTNRLDLTHLKVYTIDDESTTEIDDGLSWEILPDGKERLWVHIADPTRLLIPDDELDLEARKRGSTVYLPTGMIPMFPEVLATGPMSLVQGKVCCALSFGVILDEVGSVEDYCIHTGLIKPTYRLTYQDVDEMLELGVQAEPEIEAIANWAKIRRTWRYGQGAISINMPEAMIKVKDDDINIDVLDDSLSRQLVAEMMILAGEVAARYGQTHNIPLPFRGQPQPELPPEEELLLLPAGFVRSCAMRRCMPKSEMSITPVRHAGLGLDTYTQATSPIRRYSDLLTHFQLKAHLRGEGLPFSAEQLKEVMMTVSSATQEATMVERQTNRYYALEYLRRHPEEIWQVTVLMWLREDSNLALILLEDLGLQLPMSFRRSVSLGENLLVKVSLADPQKDMIHFQEIMYQEA</sequence>
<evidence type="ECO:0000313" key="2">
    <source>
        <dbReference type="EMBL" id="OBQ25465.1"/>
    </source>
</evidence>
<dbReference type="InterPro" id="IPR012340">
    <property type="entry name" value="NA-bd_OB-fold"/>
</dbReference>
<dbReference type="InterPro" id="IPR056403">
    <property type="entry name" value="RNase_II_barrel"/>
</dbReference>
<reference evidence="2 3" key="1">
    <citation type="submission" date="2015-09" db="EMBL/GenBank/DDBJ databases">
        <title>Whole genome shotgun sequence assembly of Aphanizomenon flos-aquae UKL13.</title>
        <authorList>
            <person name="Driscoll C."/>
        </authorList>
    </citation>
    <scope>NUCLEOTIDE SEQUENCE [LARGE SCALE GENOMIC DNA]</scope>
    <source>
        <strain evidence="2">MDT13</strain>
    </source>
</reference>
<dbReference type="GO" id="GO:0000932">
    <property type="term" value="C:P-body"/>
    <property type="evidence" value="ECO:0007669"/>
    <property type="project" value="TreeGrafter"/>
</dbReference>
<name>A0A1B7VWX2_APHFL</name>
<organism evidence="2 3">
    <name type="scientific">Aphanizomenon flos-aquae LD13</name>
    <dbReference type="NCBI Taxonomy" id="1710894"/>
    <lineage>
        <taxon>Bacteria</taxon>
        <taxon>Bacillati</taxon>
        <taxon>Cyanobacteriota</taxon>
        <taxon>Cyanophyceae</taxon>
        <taxon>Nostocales</taxon>
        <taxon>Aphanizomenonaceae</taxon>
        <taxon>Aphanizomenon</taxon>
    </lineage>
</organism>
<evidence type="ECO:0000259" key="1">
    <source>
        <dbReference type="SMART" id="SM00955"/>
    </source>
</evidence>
<protein>
    <submittedName>
        <fullName evidence="2">Ribonuclease</fullName>
    </submittedName>
</protein>
<dbReference type="Pfam" id="PF00773">
    <property type="entry name" value="RNB"/>
    <property type="match status" value="1"/>
</dbReference>
<dbReference type="AlphaFoldDB" id="A0A1B7VWX2"/>
<gene>
    <name evidence="2" type="ORF">AN481_09845</name>
</gene>
<dbReference type="PANTHER" id="PTHR23355">
    <property type="entry name" value="RIBONUCLEASE"/>
    <property type="match status" value="1"/>
</dbReference>